<comment type="caution">
    <text evidence="2">The sequence shown here is derived from an EMBL/GenBank/DDBJ whole genome shotgun (WGS) entry which is preliminary data.</text>
</comment>
<evidence type="ECO:0000256" key="1">
    <source>
        <dbReference type="SAM" id="MobiDB-lite"/>
    </source>
</evidence>
<dbReference type="AlphaFoldDB" id="A0A7J6WYQ9"/>
<protein>
    <submittedName>
        <fullName evidence="2">Uncharacterized protein</fullName>
    </submittedName>
</protein>
<organism evidence="2 3">
    <name type="scientific">Thalictrum thalictroides</name>
    <name type="common">Rue-anemone</name>
    <name type="synonym">Anemone thalictroides</name>
    <dbReference type="NCBI Taxonomy" id="46969"/>
    <lineage>
        <taxon>Eukaryota</taxon>
        <taxon>Viridiplantae</taxon>
        <taxon>Streptophyta</taxon>
        <taxon>Embryophyta</taxon>
        <taxon>Tracheophyta</taxon>
        <taxon>Spermatophyta</taxon>
        <taxon>Magnoliopsida</taxon>
        <taxon>Ranunculales</taxon>
        <taxon>Ranunculaceae</taxon>
        <taxon>Thalictroideae</taxon>
        <taxon>Thalictrum</taxon>
    </lineage>
</organism>
<dbReference type="Proteomes" id="UP000554482">
    <property type="component" value="Unassembled WGS sequence"/>
</dbReference>
<evidence type="ECO:0000313" key="3">
    <source>
        <dbReference type="Proteomes" id="UP000554482"/>
    </source>
</evidence>
<dbReference type="OrthoDB" id="6513042at2759"/>
<feature type="compositionally biased region" description="Polar residues" evidence="1">
    <location>
        <begin position="211"/>
        <end position="221"/>
    </location>
</feature>
<evidence type="ECO:0000313" key="2">
    <source>
        <dbReference type="EMBL" id="KAF5202579.1"/>
    </source>
</evidence>
<sequence length="546" mass="61492">MLYRYSSMKDGSVRDHYSETNGWELHLRRSLFRENERSQLDLLMGLLVDYTLNDEVDEWEWVKEKSKSFSEAENVDHLVSQGLYGADFSKTYTTKKTSSTQQRRNDCCAKTPDEDKGNLLVKARHWSQSLGITLRDDRSRDCDDRLRRSSSWNNPGQSEVDYYHNRHQHEDVAKVNHNVCLSLREWKKSRGTLVTDNGSCPTKPDDLATLSCPTSVSSTGASKHGEKVSASSTGASSKEAKTTVSFRKASKEAKKVSVKKETSHSHSHTHVYDIPENLVELIKKNIVPKVFKKPLSSSSYEDFFSYLLYAEDYSIKKLIDFSLSNVSLELQKPTLYEKPSKGKNLSQLSEKAETHDTYYVAFYLGSIPSLSPSATLFLFIWQARKSSHFREFLKRCHQAIDCAATNRSLVNFLFPNPTISSSSDMPTRNLKEKEAFAIDQVCRVMGAPAYLIEGSPSVTFGKISTTGTLIEEIVVEILRKNPSSRRVVCAPTNNICDVLMRSLRRKISLSGLNILPANAAFREIDGVPADNLSSCTNEGEGFLSFS</sequence>
<proteinExistence type="predicted"/>
<reference evidence="2 3" key="1">
    <citation type="submission" date="2020-06" db="EMBL/GenBank/DDBJ databases">
        <title>Transcriptomic and genomic resources for Thalictrum thalictroides and T. hernandezii: Facilitating candidate gene discovery in an emerging model plant lineage.</title>
        <authorList>
            <person name="Arias T."/>
            <person name="Riano-Pachon D.M."/>
            <person name="Di Stilio V.S."/>
        </authorList>
    </citation>
    <scope>NUCLEOTIDE SEQUENCE [LARGE SCALE GENOMIC DNA]</scope>
    <source>
        <strain evidence="3">cv. WT478/WT964</strain>
        <tissue evidence="2">Leaves</tissue>
    </source>
</reference>
<keyword evidence="3" id="KW-1185">Reference proteome</keyword>
<dbReference type="InterPro" id="IPR027417">
    <property type="entry name" value="P-loop_NTPase"/>
</dbReference>
<dbReference type="Gene3D" id="3.40.50.300">
    <property type="entry name" value="P-loop containing nucleotide triphosphate hydrolases"/>
    <property type="match status" value="1"/>
</dbReference>
<name>A0A7J6WYQ9_THATH</name>
<dbReference type="EMBL" id="JABWDY010007904">
    <property type="protein sequence ID" value="KAF5202579.1"/>
    <property type="molecule type" value="Genomic_DNA"/>
</dbReference>
<feature type="region of interest" description="Disordered" evidence="1">
    <location>
        <begin position="211"/>
        <end position="248"/>
    </location>
</feature>
<accession>A0A7J6WYQ9</accession>
<gene>
    <name evidence="2" type="ORF">FRX31_007834</name>
</gene>